<dbReference type="Proteomes" id="UP000291101">
    <property type="component" value="Unassembled WGS sequence"/>
</dbReference>
<accession>A0A4Q2T6P9</accession>
<evidence type="ECO:0000313" key="2">
    <source>
        <dbReference type="Proteomes" id="UP000291101"/>
    </source>
</evidence>
<reference evidence="1 2" key="1">
    <citation type="submission" date="2019-01" db="EMBL/GenBank/DDBJ databases">
        <title>Novel species of Nocardioides.</title>
        <authorList>
            <person name="Liu Q."/>
            <person name="X Y.-H."/>
        </authorList>
    </citation>
    <scope>NUCLEOTIDE SEQUENCE [LARGE SCALE GENOMIC DNA]</scope>
    <source>
        <strain evidence="1 2">HLT2-9</strain>
    </source>
</reference>
<gene>
    <name evidence="1" type="ORF">EUA94_00090</name>
</gene>
<comment type="caution">
    <text evidence="1">The sequence shown here is derived from an EMBL/GenBank/DDBJ whole genome shotgun (WGS) entry which is preliminary data.</text>
</comment>
<dbReference type="EMBL" id="SDWV01000001">
    <property type="protein sequence ID" value="RYC14565.1"/>
    <property type="molecule type" value="Genomic_DNA"/>
</dbReference>
<name>A0A4Q2T6P9_9ACTN</name>
<dbReference type="AlphaFoldDB" id="A0A4Q2T6P9"/>
<dbReference type="RefSeq" id="WP_129423476.1">
    <property type="nucleotide sequence ID" value="NZ_SDWV01000001.1"/>
</dbReference>
<sequence length="75" mass="8384">MSPELIDRLATSMIIEILLNAQESYWLKRADDFAKVGNARCDIIAAACHAKATRCREEYADEWAELLALELGDVA</sequence>
<proteinExistence type="predicted"/>
<keyword evidence="2" id="KW-1185">Reference proteome</keyword>
<protein>
    <submittedName>
        <fullName evidence="1">Uncharacterized protein</fullName>
    </submittedName>
</protein>
<organism evidence="1 2">
    <name type="scientific">Nocardioides zhouii</name>
    <dbReference type="NCBI Taxonomy" id="1168729"/>
    <lineage>
        <taxon>Bacteria</taxon>
        <taxon>Bacillati</taxon>
        <taxon>Actinomycetota</taxon>
        <taxon>Actinomycetes</taxon>
        <taxon>Propionibacteriales</taxon>
        <taxon>Nocardioidaceae</taxon>
        <taxon>Nocardioides</taxon>
    </lineage>
</organism>
<evidence type="ECO:0000313" key="1">
    <source>
        <dbReference type="EMBL" id="RYC14565.1"/>
    </source>
</evidence>